<evidence type="ECO:0000313" key="4">
    <source>
        <dbReference type="Proteomes" id="UP000232638"/>
    </source>
</evidence>
<accession>A0A2K8U407</accession>
<keyword evidence="4" id="KW-1185">Reference proteome</keyword>
<proteinExistence type="predicted"/>
<feature type="transmembrane region" description="Helical" evidence="2">
    <location>
        <begin position="105"/>
        <end position="126"/>
    </location>
</feature>
<keyword evidence="2" id="KW-0472">Membrane</keyword>
<reference evidence="3 4" key="1">
    <citation type="submission" date="2017-03" db="EMBL/GenBank/DDBJ databases">
        <title>Complete genome sequence of Candidatus 'Thiodictyon syntrophicum' sp. nov. strain Cad16T, a photolithoautotroph purple sulfur bacterium isolated from an alpine meromictic lake.</title>
        <authorList>
            <person name="Luedin S.M."/>
            <person name="Pothier J.F."/>
            <person name="Danza F."/>
            <person name="Storelli N."/>
            <person name="Wittwer M."/>
            <person name="Tonolla M."/>
        </authorList>
    </citation>
    <scope>NUCLEOTIDE SEQUENCE [LARGE SCALE GENOMIC DNA]</scope>
    <source>
        <strain evidence="3 4">Cad16T</strain>
    </source>
</reference>
<keyword evidence="2" id="KW-1133">Transmembrane helix</keyword>
<evidence type="ECO:0000256" key="2">
    <source>
        <dbReference type="SAM" id="Phobius"/>
    </source>
</evidence>
<name>A0A2K8U407_9GAMM</name>
<dbReference type="KEGG" id="tsy:THSYN_04650"/>
<gene>
    <name evidence="3" type="ORF">THSYN_04650</name>
</gene>
<dbReference type="Proteomes" id="UP000232638">
    <property type="component" value="Chromosome"/>
</dbReference>
<feature type="transmembrane region" description="Helical" evidence="2">
    <location>
        <begin position="132"/>
        <end position="152"/>
    </location>
</feature>
<keyword evidence="2" id="KW-0812">Transmembrane</keyword>
<evidence type="ECO:0000256" key="1">
    <source>
        <dbReference type="SAM" id="Coils"/>
    </source>
</evidence>
<sequence length="203" mass="21918">MTITSLSTLLRYLLGIFLLQGVTGLLVYTALRTDWQTTWPLFAAVGVAVGTMAAFWFSTIAGAGRHHVVARAAERFSKEREQLRLKAEQQRIKEVRSSLKAARGLGAGMSLKSAVVVGGAVSLGLTMMLTQFITLGLLTIASAGGAALGYGVRVRQEKLIAKRELLGEERALRVIEVQDAVPAITSRRRKPRSRPDEPADSTG</sequence>
<feature type="transmembrane region" description="Helical" evidence="2">
    <location>
        <begin position="37"/>
        <end position="57"/>
    </location>
</feature>
<dbReference type="RefSeq" id="WP_100918113.1">
    <property type="nucleotide sequence ID" value="NZ_CP020370.1"/>
</dbReference>
<evidence type="ECO:0000313" key="3">
    <source>
        <dbReference type="EMBL" id="AUB80312.1"/>
    </source>
</evidence>
<protein>
    <submittedName>
        <fullName evidence="3">Uncharacterized protein</fullName>
    </submittedName>
</protein>
<dbReference type="EMBL" id="CP020370">
    <property type="protein sequence ID" value="AUB80312.1"/>
    <property type="molecule type" value="Genomic_DNA"/>
</dbReference>
<organism evidence="3 4">
    <name type="scientific">Candidatus Thiodictyon syntrophicum</name>
    <dbReference type="NCBI Taxonomy" id="1166950"/>
    <lineage>
        <taxon>Bacteria</taxon>
        <taxon>Pseudomonadati</taxon>
        <taxon>Pseudomonadota</taxon>
        <taxon>Gammaproteobacteria</taxon>
        <taxon>Chromatiales</taxon>
        <taxon>Chromatiaceae</taxon>
        <taxon>Thiodictyon</taxon>
    </lineage>
</organism>
<keyword evidence="1" id="KW-0175">Coiled coil</keyword>
<dbReference type="AlphaFoldDB" id="A0A2K8U407"/>
<feature type="coiled-coil region" evidence="1">
    <location>
        <begin position="73"/>
        <end position="105"/>
    </location>
</feature>
<feature type="transmembrane region" description="Helical" evidence="2">
    <location>
        <begin position="12"/>
        <end position="31"/>
    </location>
</feature>
<dbReference type="OrthoDB" id="5769306at2"/>